<comment type="caution">
    <text evidence="10">The sequence shown here is derived from an EMBL/GenBank/DDBJ whole genome shotgun (WGS) entry which is preliminary data.</text>
</comment>
<keyword evidence="5 8" id="KW-0812">Transmembrane</keyword>
<evidence type="ECO:0000259" key="9">
    <source>
        <dbReference type="PROSITE" id="PS50850"/>
    </source>
</evidence>
<keyword evidence="4 8" id="KW-1003">Cell membrane</keyword>
<dbReference type="PANTHER" id="PTHR30269:SF0">
    <property type="entry name" value="MEMBRANE TRANSPORTER PROTEIN YFCA-RELATED"/>
    <property type="match status" value="1"/>
</dbReference>
<evidence type="ECO:0000256" key="8">
    <source>
        <dbReference type="RuleBase" id="RU363041"/>
    </source>
</evidence>
<evidence type="ECO:0000256" key="5">
    <source>
        <dbReference type="ARBA" id="ARBA00022692"/>
    </source>
</evidence>
<evidence type="ECO:0000256" key="6">
    <source>
        <dbReference type="ARBA" id="ARBA00022989"/>
    </source>
</evidence>
<comment type="subcellular location">
    <subcellularLocation>
        <location evidence="1 8">Cell membrane</location>
        <topology evidence="1 8">Multi-pass membrane protein</topology>
    </subcellularLocation>
</comment>
<keyword evidence="11" id="KW-1185">Reference proteome</keyword>
<dbReference type="Pfam" id="PF01925">
    <property type="entry name" value="TauE"/>
    <property type="match status" value="1"/>
</dbReference>
<evidence type="ECO:0000256" key="4">
    <source>
        <dbReference type="ARBA" id="ARBA00022475"/>
    </source>
</evidence>
<reference evidence="10 11" key="1">
    <citation type="submission" date="2018-03" db="EMBL/GenBank/DDBJ databases">
        <title>Genomic Encyclopedia of Archaeal and Bacterial Type Strains, Phase II (KMG-II): from individual species to whole genera.</title>
        <authorList>
            <person name="Goeker M."/>
        </authorList>
    </citation>
    <scope>NUCLEOTIDE SEQUENCE [LARGE SCALE GENOMIC DNA]</scope>
    <source>
        <strain evidence="10 11">DSM 43146</strain>
    </source>
</reference>
<comment type="similarity">
    <text evidence="2 8">Belongs to the 4-toluene sulfonate uptake permease (TSUP) (TC 2.A.102) family.</text>
</comment>
<feature type="transmembrane region" description="Helical" evidence="8">
    <location>
        <begin position="168"/>
        <end position="198"/>
    </location>
</feature>
<dbReference type="GO" id="GO:0022857">
    <property type="term" value="F:transmembrane transporter activity"/>
    <property type="evidence" value="ECO:0007669"/>
    <property type="project" value="InterPro"/>
</dbReference>
<feature type="transmembrane region" description="Helical" evidence="8">
    <location>
        <begin position="73"/>
        <end position="96"/>
    </location>
</feature>
<dbReference type="RefSeq" id="WP_203737133.1">
    <property type="nucleotide sequence ID" value="NZ_BOMO01000059.1"/>
</dbReference>
<accession>A0A2T0JX67</accession>
<evidence type="ECO:0000256" key="2">
    <source>
        <dbReference type="ARBA" id="ARBA00009142"/>
    </source>
</evidence>
<keyword evidence="3" id="KW-0813">Transport</keyword>
<dbReference type="PROSITE" id="PS50850">
    <property type="entry name" value="MFS"/>
    <property type="match status" value="1"/>
</dbReference>
<evidence type="ECO:0000256" key="1">
    <source>
        <dbReference type="ARBA" id="ARBA00004651"/>
    </source>
</evidence>
<dbReference type="EMBL" id="PVMZ01000030">
    <property type="protein sequence ID" value="PRX12077.1"/>
    <property type="molecule type" value="Genomic_DNA"/>
</dbReference>
<dbReference type="AlphaFoldDB" id="A0A2T0JX67"/>
<feature type="transmembrane region" description="Helical" evidence="8">
    <location>
        <begin position="218"/>
        <end position="247"/>
    </location>
</feature>
<keyword evidence="6 8" id="KW-1133">Transmembrane helix</keyword>
<proteinExistence type="inferred from homology"/>
<feature type="transmembrane region" description="Helical" evidence="8">
    <location>
        <begin position="259"/>
        <end position="277"/>
    </location>
</feature>
<organism evidence="10 11">
    <name type="scientific">Actinoplanes italicus</name>
    <dbReference type="NCBI Taxonomy" id="113567"/>
    <lineage>
        <taxon>Bacteria</taxon>
        <taxon>Bacillati</taxon>
        <taxon>Actinomycetota</taxon>
        <taxon>Actinomycetes</taxon>
        <taxon>Micromonosporales</taxon>
        <taxon>Micromonosporaceae</taxon>
        <taxon>Actinoplanes</taxon>
    </lineage>
</organism>
<sequence length="278" mass="27291">MQLIEAAQILAAGAAAGAINALVGSGTLVTFPILLALGYPPVVANASNAVGLVPGSFAAAYGYRAEVAVHRRLLLPLGAAALAGGIVGAGLLLVLPDATFRAVVPVLIIGALILIVLQPWLVRLLRRQGVTVGAGAGREGGAAGWEGGTKGAGPEGAASRVAASSPALVAGVFSAGVYGGYFGAALGVLLLGLLGVLVSSNLQQVNGLKNILAGVANTVAAVVFVVAGVVAWLPALLIAVSAVAGGMVAARYGRRLPDAVLRAVIVVVGVIAVIRMVA</sequence>
<keyword evidence="7 8" id="KW-0472">Membrane</keyword>
<evidence type="ECO:0000313" key="11">
    <source>
        <dbReference type="Proteomes" id="UP000239415"/>
    </source>
</evidence>
<protein>
    <recommendedName>
        <fullName evidence="8">Probable membrane transporter protein</fullName>
    </recommendedName>
</protein>
<feature type="transmembrane region" description="Helical" evidence="8">
    <location>
        <begin position="12"/>
        <end position="36"/>
    </location>
</feature>
<feature type="transmembrane region" description="Helical" evidence="8">
    <location>
        <begin position="102"/>
        <end position="122"/>
    </location>
</feature>
<dbReference type="InterPro" id="IPR052017">
    <property type="entry name" value="TSUP"/>
</dbReference>
<dbReference type="PANTHER" id="PTHR30269">
    <property type="entry name" value="TRANSMEMBRANE PROTEIN YFCA"/>
    <property type="match status" value="1"/>
</dbReference>
<name>A0A2T0JX67_9ACTN</name>
<dbReference type="Proteomes" id="UP000239415">
    <property type="component" value="Unassembled WGS sequence"/>
</dbReference>
<evidence type="ECO:0000256" key="7">
    <source>
        <dbReference type="ARBA" id="ARBA00023136"/>
    </source>
</evidence>
<dbReference type="InterPro" id="IPR020846">
    <property type="entry name" value="MFS_dom"/>
</dbReference>
<feature type="transmembrane region" description="Helical" evidence="8">
    <location>
        <begin position="42"/>
        <end position="61"/>
    </location>
</feature>
<evidence type="ECO:0000313" key="10">
    <source>
        <dbReference type="EMBL" id="PRX12077.1"/>
    </source>
</evidence>
<feature type="domain" description="Major facilitator superfamily (MFS) profile" evidence="9">
    <location>
        <begin position="180"/>
        <end position="278"/>
    </location>
</feature>
<evidence type="ECO:0000256" key="3">
    <source>
        <dbReference type="ARBA" id="ARBA00022448"/>
    </source>
</evidence>
<dbReference type="InterPro" id="IPR002781">
    <property type="entry name" value="TM_pro_TauE-like"/>
</dbReference>
<dbReference type="GO" id="GO:0005886">
    <property type="term" value="C:plasma membrane"/>
    <property type="evidence" value="ECO:0007669"/>
    <property type="project" value="UniProtKB-SubCell"/>
</dbReference>
<gene>
    <name evidence="10" type="ORF">CLV67_130102</name>
</gene>